<dbReference type="InterPro" id="IPR036217">
    <property type="entry name" value="MethylDNA_cys_MeTrfase_DNAb"/>
</dbReference>
<evidence type="ECO:0000256" key="2">
    <source>
        <dbReference type="ARBA" id="ARBA00022603"/>
    </source>
</evidence>
<dbReference type="RefSeq" id="WP_171246922.1">
    <property type="nucleotide sequence ID" value="NZ_JABFAJ010000013.1"/>
</dbReference>
<dbReference type="CDD" id="cd06445">
    <property type="entry name" value="ATase"/>
    <property type="match status" value="1"/>
</dbReference>
<evidence type="ECO:0000256" key="1">
    <source>
        <dbReference type="ARBA" id="ARBA00001286"/>
    </source>
</evidence>
<dbReference type="PROSITE" id="PS00374">
    <property type="entry name" value="MGMT"/>
    <property type="match status" value="1"/>
</dbReference>
<comment type="catalytic activity">
    <reaction evidence="6">
        <text>a 6-O-methyl-2'-deoxyguanosine in DNA + L-cysteinyl-[protein] = S-methyl-L-cysteinyl-[protein] + a 2'-deoxyguanosine in DNA</text>
        <dbReference type="Rhea" id="RHEA:24000"/>
        <dbReference type="Rhea" id="RHEA-COMP:10131"/>
        <dbReference type="Rhea" id="RHEA-COMP:10132"/>
        <dbReference type="Rhea" id="RHEA-COMP:11367"/>
        <dbReference type="Rhea" id="RHEA-COMP:11368"/>
        <dbReference type="ChEBI" id="CHEBI:29950"/>
        <dbReference type="ChEBI" id="CHEBI:82612"/>
        <dbReference type="ChEBI" id="CHEBI:85445"/>
        <dbReference type="ChEBI" id="CHEBI:85448"/>
        <dbReference type="EC" id="2.1.1.63"/>
    </reaction>
</comment>
<keyword evidence="4" id="KW-0227">DNA damage</keyword>
<sequence>MIAATTLDTPDGAFTLVADDGTVLASGWTDDVDVLVGLVHPALRPTAVTEVDPGHEAVSGPAAAVAAYYAGDLDAVGRVDVVQRSGPFREHAWQVLREVAPGAPVTYTEYAHRAGRPAAVRAAAGACAHNAAALFVPCHRVLRSDGTTGGFRYGAAVKESLLARERSAAG</sequence>
<comment type="catalytic activity">
    <reaction evidence="1">
        <text>a 4-O-methyl-thymidine in DNA + L-cysteinyl-[protein] = a thymidine in DNA + S-methyl-L-cysteinyl-[protein]</text>
        <dbReference type="Rhea" id="RHEA:53428"/>
        <dbReference type="Rhea" id="RHEA-COMP:10131"/>
        <dbReference type="Rhea" id="RHEA-COMP:10132"/>
        <dbReference type="Rhea" id="RHEA-COMP:13555"/>
        <dbReference type="Rhea" id="RHEA-COMP:13556"/>
        <dbReference type="ChEBI" id="CHEBI:29950"/>
        <dbReference type="ChEBI" id="CHEBI:82612"/>
        <dbReference type="ChEBI" id="CHEBI:137386"/>
        <dbReference type="ChEBI" id="CHEBI:137387"/>
        <dbReference type="EC" id="2.1.1.63"/>
    </reaction>
</comment>
<proteinExistence type="predicted"/>
<dbReference type="InterPro" id="IPR001497">
    <property type="entry name" value="MethylDNA_cys_MeTrfase_AS"/>
</dbReference>
<gene>
    <name evidence="8" type="ORF">HLI28_07635</name>
</gene>
<dbReference type="NCBIfam" id="TIGR00589">
    <property type="entry name" value="ogt"/>
    <property type="match status" value="1"/>
</dbReference>
<evidence type="ECO:0000256" key="3">
    <source>
        <dbReference type="ARBA" id="ARBA00022679"/>
    </source>
</evidence>
<evidence type="ECO:0000256" key="5">
    <source>
        <dbReference type="ARBA" id="ARBA00023204"/>
    </source>
</evidence>
<keyword evidence="2 8" id="KW-0489">Methyltransferase</keyword>
<dbReference type="EMBL" id="JABFAJ010000013">
    <property type="protein sequence ID" value="NNU27415.1"/>
    <property type="molecule type" value="Genomic_DNA"/>
</dbReference>
<dbReference type="InterPro" id="IPR036388">
    <property type="entry name" value="WH-like_DNA-bd_sf"/>
</dbReference>
<evidence type="ECO:0000256" key="4">
    <source>
        <dbReference type="ARBA" id="ARBA00022763"/>
    </source>
</evidence>
<feature type="domain" description="Methylated-DNA-[protein]-cysteine S-methyltransferase DNA binding" evidence="7">
    <location>
        <begin position="87"/>
        <end position="166"/>
    </location>
</feature>
<dbReference type="Pfam" id="PF01035">
    <property type="entry name" value="DNA_binding_1"/>
    <property type="match status" value="1"/>
</dbReference>
<keyword evidence="9" id="KW-1185">Reference proteome</keyword>
<protein>
    <submittedName>
        <fullName evidence="8">Methylated-DNA--[protein]-cysteine S-methyltransferase</fullName>
    </submittedName>
</protein>
<dbReference type="GO" id="GO:0006281">
    <property type="term" value="P:DNA repair"/>
    <property type="evidence" value="ECO:0007669"/>
    <property type="project" value="UniProtKB-KW"/>
</dbReference>
<reference evidence="8 9" key="1">
    <citation type="submission" date="2020-05" db="EMBL/GenBank/DDBJ databases">
        <title>Genome sequence of Isoptericola sp. JC619 isolated from Chilika lagoon, India.</title>
        <authorList>
            <person name="Kumar D."/>
            <person name="Appam K."/>
            <person name="Gandham S."/>
            <person name="Uppada J."/>
            <person name="Sasikala C."/>
            <person name="Venkata Ramana C."/>
        </authorList>
    </citation>
    <scope>NUCLEOTIDE SEQUENCE [LARGE SCALE GENOMIC DNA]</scope>
    <source>
        <strain evidence="8 9">JC619</strain>
    </source>
</reference>
<organism evidence="8 9">
    <name type="scientific">Isoptericola sediminis</name>
    <dbReference type="NCBI Taxonomy" id="2733572"/>
    <lineage>
        <taxon>Bacteria</taxon>
        <taxon>Bacillati</taxon>
        <taxon>Actinomycetota</taxon>
        <taxon>Actinomycetes</taxon>
        <taxon>Micrococcales</taxon>
        <taxon>Promicromonosporaceae</taxon>
        <taxon>Isoptericola</taxon>
    </lineage>
</organism>
<evidence type="ECO:0000256" key="6">
    <source>
        <dbReference type="ARBA" id="ARBA00049348"/>
    </source>
</evidence>
<accession>A0A849K6M0</accession>
<dbReference type="AlphaFoldDB" id="A0A849K6M0"/>
<comment type="caution">
    <text evidence="8">The sequence shown here is derived from an EMBL/GenBank/DDBJ whole genome shotgun (WGS) entry which is preliminary data.</text>
</comment>
<keyword evidence="3 8" id="KW-0808">Transferase</keyword>
<dbReference type="GO" id="GO:0003908">
    <property type="term" value="F:methylated-DNA-[protein]-cysteine S-methyltransferase activity"/>
    <property type="evidence" value="ECO:0007669"/>
    <property type="project" value="UniProtKB-EC"/>
</dbReference>
<dbReference type="SUPFAM" id="SSF46767">
    <property type="entry name" value="Methylated DNA-protein cysteine methyltransferase, C-terminal domain"/>
    <property type="match status" value="1"/>
</dbReference>
<dbReference type="GO" id="GO:0032259">
    <property type="term" value="P:methylation"/>
    <property type="evidence" value="ECO:0007669"/>
    <property type="project" value="UniProtKB-KW"/>
</dbReference>
<evidence type="ECO:0000313" key="9">
    <source>
        <dbReference type="Proteomes" id="UP000557204"/>
    </source>
</evidence>
<name>A0A849K6M0_9MICO</name>
<keyword evidence="5" id="KW-0234">DNA repair</keyword>
<dbReference type="PANTHER" id="PTHR10815:SF13">
    <property type="entry name" value="METHYLATED-DNA--PROTEIN-CYSTEINE METHYLTRANSFERASE"/>
    <property type="match status" value="1"/>
</dbReference>
<dbReference type="Gene3D" id="1.10.10.10">
    <property type="entry name" value="Winged helix-like DNA-binding domain superfamily/Winged helix DNA-binding domain"/>
    <property type="match status" value="1"/>
</dbReference>
<dbReference type="Proteomes" id="UP000557204">
    <property type="component" value="Unassembled WGS sequence"/>
</dbReference>
<evidence type="ECO:0000259" key="7">
    <source>
        <dbReference type="Pfam" id="PF01035"/>
    </source>
</evidence>
<dbReference type="PANTHER" id="PTHR10815">
    <property type="entry name" value="METHYLATED-DNA--PROTEIN-CYSTEINE METHYLTRANSFERASE"/>
    <property type="match status" value="1"/>
</dbReference>
<evidence type="ECO:0000313" key="8">
    <source>
        <dbReference type="EMBL" id="NNU27415.1"/>
    </source>
</evidence>
<dbReference type="InterPro" id="IPR014048">
    <property type="entry name" value="MethylDNA_cys_MeTrfase_DNA-bd"/>
</dbReference>